<protein>
    <submittedName>
        <fullName evidence="5">WD repeat-containing protein</fullName>
    </submittedName>
</protein>
<dbReference type="Pfam" id="PF13676">
    <property type="entry name" value="TIR_2"/>
    <property type="match status" value="1"/>
</dbReference>
<keyword evidence="6" id="KW-1185">Reference proteome</keyword>
<dbReference type="PANTHER" id="PTHR22847">
    <property type="entry name" value="WD40 REPEAT PROTEIN"/>
    <property type="match status" value="1"/>
</dbReference>
<organism evidence="5 6">
    <name type="scientific">Thioploca ingrica</name>
    <dbReference type="NCBI Taxonomy" id="40754"/>
    <lineage>
        <taxon>Bacteria</taxon>
        <taxon>Pseudomonadati</taxon>
        <taxon>Pseudomonadota</taxon>
        <taxon>Gammaproteobacteria</taxon>
        <taxon>Thiotrichales</taxon>
        <taxon>Thiotrichaceae</taxon>
        <taxon>Thioploca</taxon>
    </lineage>
</organism>
<dbReference type="GO" id="GO:0005525">
    <property type="term" value="F:GTP binding"/>
    <property type="evidence" value="ECO:0007669"/>
    <property type="project" value="InterPro"/>
</dbReference>
<dbReference type="Gene3D" id="3.40.50.300">
    <property type="entry name" value="P-loop containing nucleotide triphosphate hydrolases"/>
    <property type="match status" value="1"/>
</dbReference>
<feature type="repeat" description="WD" evidence="3">
    <location>
        <begin position="141"/>
        <end position="182"/>
    </location>
</feature>
<evidence type="ECO:0000313" key="5">
    <source>
        <dbReference type="EMBL" id="BAP57293.1"/>
    </source>
</evidence>
<keyword evidence="2" id="KW-0677">Repeat</keyword>
<proteinExistence type="predicted"/>
<dbReference type="PRINTS" id="PR00320">
    <property type="entry name" value="GPROTEINBRPT"/>
</dbReference>
<dbReference type="Pfam" id="PF00400">
    <property type="entry name" value="WD40"/>
    <property type="match status" value="6"/>
</dbReference>
<feature type="repeat" description="WD" evidence="3">
    <location>
        <begin position="99"/>
        <end position="140"/>
    </location>
</feature>
<dbReference type="GO" id="GO:0003924">
    <property type="term" value="F:GTPase activity"/>
    <property type="evidence" value="ECO:0007669"/>
    <property type="project" value="InterPro"/>
</dbReference>
<evidence type="ECO:0000313" key="6">
    <source>
        <dbReference type="Proteomes" id="UP000031623"/>
    </source>
</evidence>
<keyword evidence="1 3" id="KW-0853">WD repeat</keyword>
<dbReference type="PROSITE" id="PS51534">
    <property type="entry name" value="SEFIR"/>
    <property type="match status" value="1"/>
</dbReference>
<dbReference type="PROSITE" id="PS00678">
    <property type="entry name" value="WD_REPEATS_1"/>
    <property type="match status" value="2"/>
</dbReference>
<dbReference type="Gene3D" id="2.130.10.10">
    <property type="entry name" value="YVTN repeat-like/Quinoprotein amine dehydrogenase"/>
    <property type="match status" value="3"/>
</dbReference>
<dbReference type="Gene3D" id="3.40.50.10140">
    <property type="entry name" value="Toll/interleukin-1 receptor homology (TIR) domain"/>
    <property type="match status" value="1"/>
</dbReference>
<dbReference type="Proteomes" id="UP000031623">
    <property type="component" value="Chromosome"/>
</dbReference>
<dbReference type="InterPro" id="IPR013568">
    <property type="entry name" value="SEFIR_dom"/>
</dbReference>
<dbReference type="SMART" id="SM00175">
    <property type="entry name" value="RAB"/>
    <property type="match status" value="1"/>
</dbReference>
<evidence type="ECO:0000259" key="4">
    <source>
        <dbReference type="PROSITE" id="PS51534"/>
    </source>
</evidence>
<dbReference type="STRING" id="40754.THII_2996"/>
<dbReference type="GO" id="GO:0007165">
    <property type="term" value="P:signal transduction"/>
    <property type="evidence" value="ECO:0007669"/>
    <property type="project" value="InterPro"/>
</dbReference>
<accession>A0A090AGF7</accession>
<name>A0A090AGF7_9GAMM</name>
<evidence type="ECO:0000256" key="1">
    <source>
        <dbReference type="ARBA" id="ARBA00022574"/>
    </source>
</evidence>
<feature type="repeat" description="WD" evidence="3">
    <location>
        <begin position="225"/>
        <end position="256"/>
    </location>
</feature>
<dbReference type="PANTHER" id="PTHR22847:SF637">
    <property type="entry name" value="WD REPEAT DOMAIN 5B"/>
    <property type="match status" value="1"/>
</dbReference>
<dbReference type="KEGG" id="tig:THII_2996"/>
<evidence type="ECO:0000256" key="3">
    <source>
        <dbReference type="PROSITE-ProRule" id="PRU00221"/>
    </source>
</evidence>
<dbReference type="Pfam" id="PF08477">
    <property type="entry name" value="Roc"/>
    <property type="match status" value="1"/>
</dbReference>
<dbReference type="SUPFAM" id="SSF52200">
    <property type="entry name" value="Toll/Interleukin receptor TIR domain"/>
    <property type="match status" value="1"/>
</dbReference>
<gene>
    <name evidence="5" type="ORF">THII_2996</name>
</gene>
<dbReference type="PRINTS" id="PR00449">
    <property type="entry name" value="RASTRNSFRMNG"/>
</dbReference>
<dbReference type="InterPro" id="IPR001806">
    <property type="entry name" value="Small_GTPase"/>
</dbReference>
<reference evidence="5 6" key="1">
    <citation type="journal article" date="2014" name="ISME J.">
        <title>Ecophysiology of Thioploca ingrica as revealed by the complete genome sequence supplemented with proteomic evidence.</title>
        <authorList>
            <person name="Kojima H."/>
            <person name="Ogura Y."/>
            <person name="Yamamoto N."/>
            <person name="Togashi T."/>
            <person name="Mori H."/>
            <person name="Watanabe T."/>
            <person name="Nemoto F."/>
            <person name="Kurokawa K."/>
            <person name="Hayashi T."/>
            <person name="Fukui M."/>
        </authorList>
    </citation>
    <scope>NUCLEOTIDE SEQUENCE [LARGE SCALE GENOMIC DNA]</scope>
</reference>
<dbReference type="InterPro" id="IPR036322">
    <property type="entry name" value="WD40_repeat_dom_sf"/>
</dbReference>
<dbReference type="PROSITE" id="PS50294">
    <property type="entry name" value="WD_REPEATS_REGION"/>
    <property type="match status" value="5"/>
</dbReference>
<feature type="repeat" description="WD" evidence="3">
    <location>
        <begin position="183"/>
        <end position="224"/>
    </location>
</feature>
<dbReference type="SMART" id="SM00174">
    <property type="entry name" value="RHO"/>
    <property type="match status" value="1"/>
</dbReference>
<dbReference type="InterPro" id="IPR015943">
    <property type="entry name" value="WD40/YVTN_repeat-like_dom_sf"/>
</dbReference>
<dbReference type="HOGENOM" id="CLU_289002_0_0_6"/>
<dbReference type="SUPFAM" id="SSF50978">
    <property type="entry name" value="WD40 repeat-like"/>
    <property type="match status" value="1"/>
</dbReference>
<evidence type="ECO:0000256" key="2">
    <source>
        <dbReference type="ARBA" id="ARBA00022737"/>
    </source>
</evidence>
<dbReference type="SMART" id="SM00320">
    <property type="entry name" value="WD40"/>
    <property type="match status" value="7"/>
</dbReference>
<dbReference type="OrthoDB" id="511103at2"/>
<dbReference type="EMBL" id="AP014633">
    <property type="protein sequence ID" value="BAP57293.1"/>
    <property type="molecule type" value="Genomic_DNA"/>
</dbReference>
<dbReference type="InterPro" id="IPR000157">
    <property type="entry name" value="TIR_dom"/>
</dbReference>
<dbReference type="CDD" id="cd00200">
    <property type="entry name" value="WD40"/>
    <property type="match status" value="1"/>
</dbReference>
<dbReference type="InterPro" id="IPR020472">
    <property type="entry name" value="WD40_PAC1"/>
</dbReference>
<dbReference type="AlphaFoldDB" id="A0A090AGF7"/>
<feature type="repeat" description="WD" evidence="3">
    <location>
        <begin position="68"/>
        <end position="91"/>
    </location>
</feature>
<dbReference type="PROSITE" id="PS51419">
    <property type="entry name" value="RAB"/>
    <property type="match status" value="1"/>
</dbReference>
<feature type="domain" description="SEFIR" evidence="4">
    <location>
        <begin position="891"/>
        <end position="1028"/>
    </location>
</feature>
<dbReference type="InterPro" id="IPR001680">
    <property type="entry name" value="WD40_rpt"/>
</dbReference>
<dbReference type="InterPro" id="IPR019775">
    <property type="entry name" value="WD40_repeat_CS"/>
</dbReference>
<dbReference type="SUPFAM" id="SSF52540">
    <property type="entry name" value="P-loop containing nucleoside triphosphate hydrolases"/>
    <property type="match status" value="1"/>
</dbReference>
<sequence>MTKDNLPFGFRLIYQLENHSETINCIEFSPNAKLLASASFDGFILLWDVMTGNLLQRLPITATYPRVIQFSPDSARLAVGCTDKTIQIWNVAGQLEHVLKNHTRNVNTLAWSPTGTTLASGADDGMIILWDTQHWQVRHTLSGHAQSVNSVAFSPTGDLLASGGDDKFIHLWQPETGVRQRRLKGHLGMVLSIAFSPQQPVLVSASSDKTIQLWDIQNGRPLRILEGHTDVVYKLAFSHDGQVLASKSDDNTVRLWRGDATAPLAVLEETTEAQLWLGGLAFHPSQSLLATLGNRDRIIRLWQLDIAQLLANQPQPHRVTKRLSHWLKKLWQPPISSPIPSDSVSFAEVPQLTPIVHYTTAKIALVGDSGVGKTGLGWRLAQGHFQEQASTHGQQFWIIQELSGTRTDGTECEAVLWDLAGQPDYRLVHALFLDDVDLALILFDPTHPQHPFKGVEYWLKQLHHKNKTGQTILVAARSDRGTPTLTTEELEQFCQRQEITHGYVITSALAGEGLTTLTERIQQALHWDEMTATITTLTFRRIKELVLQLKEARTNYEVILTPTALRTQLINTDPAWQFSDAELMTALQHLSHHGYVSILRCSSGEAVILLVPDLLANLAASLVLEARRNDKGLGALEEARVLRGDYNLPELVSLRPPDRLVLLDAALVLFLEHTICFRETIDDQIFLVFPGLINQKRPLTVQEPVLEDRSYTITGAIENIYSALVVLLGYTNTFTRIQQWQNQVQYEVAQGQLCGIRKVEEHEGQLELILYYSQQTSLATQALFKNLLERFLRGREVAVTYYAPVICTICGYRQERSEVTKRLNTNKTFMFCGECGGKINLSQLEPELLLNDAQREILEREQSSAHGRTRFAKALVWVKSYLRDRLPQQPSPRCFISYAWGVSEHERWVKKLAIDILDAGIEVILDDWDNSSLGSSVSRFISHIETANFIVVVGTPLFKEKYLNKVSATGSVVAAEVDLITQRLIRTEEEKSTVLPLLLAGDDKISLPPLLRGRAYGDFREENFYFARLFELILTLYRIDFRDPAVRDLRDELRTEAQRHRY</sequence>
<dbReference type="InterPro" id="IPR027417">
    <property type="entry name" value="P-loop_NTPase"/>
</dbReference>
<dbReference type="InterPro" id="IPR035897">
    <property type="entry name" value="Toll_tir_struct_dom_sf"/>
</dbReference>
<feature type="repeat" description="WD" evidence="3">
    <location>
        <begin position="16"/>
        <end position="57"/>
    </location>
</feature>
<dbReference type="PROSITE" id="PS50082">
    <property type="entry name" value="WD_REPEATS_2"/>
    <property type="match status" value="6"/>
</dbReference>